<reference evidence="3" key="3">
    <citation type="submission" date="2025-09" db="UniProtKB">
        <authorList>
            <consortium name="Ensembl"/>
        </authorList>
    </citation>
    <scope>IDENTIFICATION</scope>
</reference>
<dbReference type="STRING" id="51511.ENSCSAVP00000000560"/>
<name>H2Y5G2_CIOSA</name>
<dbReference type="Gene3D" id="1.10.8.10">
    <property type="entry name" value="DNA helicase RuvA subunit, C-terminal domain"/>
    <property type="match status" value="1"/>
</dbReference>
<dbReference type="GO" id="GO:0043130">
    <property type="term" value="F:ubiquitin binding"/>
    <property type="evidence" value="ECO:0007669"/>
    <property type="project" value="TreeGrafter"/>
</dbReference>
<feature type="transmembrane region" description="Helical" evidence="1">
    <location>
        <begin position="105"/>
        <end position="132"/>
    </location>
</feature>
<dbReference type="InterPro" id="IPR050730">
    <property type="entry name" value="UBX_domain-protein"/>
</dbReference>
<evidence type="ECO:0000313" key="3">
    <source>
        <dbReference type="Ensembl" id="ENSCSAVP00000000560.1"/>
    </source>
</evidence>
<dbReference type="OMA" id="ILTAHNW"/>
<dbReference type="Proteomes" id="UP000007875">
    <property type="component" value="Unassembled WGS sequence"/>
</dbReference>
<dbReference type="InterPro" id="IPR006577">
    <property type="entry name" value="UAS"/>
</dbReference>
<dbReference type="SUPFAM" id="SSF52833">
    <property type="entry name" value="Thioredoxin-like"/>
    <property type="match status" value="1"/>
</dbReference>
<dbReference type="GO" id="GO:0005783">
    <property type="term" value="C:endoplasmic reticulum"/>
    <property type="evidence" value="ECO:0007669"/>
    <property type="project" value="TreeGrafter"/>
</dbReference>
<feature type="domain" description="UAS" evidence="2">
    <location>
        <begin position="152"/>
        <end position="276"/>
    </location>
</feature>
<dbReference type="InterPro" id="IPR049483">
    <property type="entry name" value="FAF1_2-like_UAS"/>
</dbReference>
<evidence type="ECO:0000256" key="1">
    <source>
        <dbReference type="SAM" id="Phobius"/>
    </source>
</evidence>
<sequence>MAETEDTEHLSEELTAKLLHFQEITHTEDLEECKKILIEHNWDIEKAVQAKFNPPIMHDNNQHQYVAPHSPSMVHHRIPHSLIHHHDLPPRQLVYTNYQSNNSSYLGAVFSLLISPFQFSFSTIFGLIKFIWRLFYPDPRERITDPRGDVVSFITEFEEKYPNHPEMFRGTYGDVQSDAKTNLRFLLVYLHDPNNVDSEPFCAGTLCNNNVIQYINETMLFWACSILKPEGYRVSKLIRNPTYPLVAIVCLYQNQLAVVGRIQGKVTPEELISRLQEIVAIYEPVLVAARADRNALTQNQQIREEQDQAYLISLEQDKQK</sequence>
<keyword evidence="1" id="KW-0472">Membrane</keyword>
<dbReference type="InterPro" id="IPR036249">
    <property type="entry name" value="Thioredoxin-like_sf"/>
</dbReference>
<keyword evidence="1" id="KW-0812">Transmembrane</keyword>
<dbReference type="Pfam" id="PF14555">
    <property type="entry name" value="UBA_4"/>
    <property type="match status" value="1"/>
</dbReference>
<organism evidence="3 4">
    <name type="scientific">Ciona savignyi</name>
    <name type="common">Pacific transparent sea squirt</name>
    <dbReference type="NCBI Taxonomy" id="51511"/>
    <lineage>
        <taxon>Eukaryota</taxon>
        <taxon>Metazoa</taxon>
        <taxon>Chordata</taxon>
        <taxon>Tunicata</taxon>
        <taxon>Ascidiacea</taxon>
        <taxon>Phlebobranchia</taxon>
        <taxon>Cionidae</taxon>
        <taxon>Ciona</taxon>
    </lineage>
</organism>
<dbReference type="PANTHER" id="PTHR23322:SF1">
    <property type="entry name" value="FAS-ASSOCIATED FACTOR 2"/>
    <property type="match status" value="1"/>
</dbReference>
<dbReference type="Pfam" id="PF21021">
    <property type="entry name" value="FAF1"/>
    <property type="match status" value="1"/>
</dbReference>
<dbReference type="AlphaFoldDB" id="H2Y5G2"/>
<reference evidence="4" key="1">
    <citation type="submission" date="2003-08" db="EMBL/GenBank/DDBJ databases">
        <authorList>
            <person name="Birren B."/>
            <person name="Nusbaum C."/>
            <person name="Abebe A."/>
            <person name="Abouelleil A."/>
            <person name="Adekoya E."/>
            <person name="Ait-zahra M."/>
            <person name="Allen N."/>
            <person name="Allen T."/>
            <person name="An P."/>
            <person name="Anderson M."/>
            <person name="Anderson S."/>
            <person name="Arachchi H."/>
            <person name="Armbruster J."/>
            <person name="Bachantsang P."/>
            <person name="Baldwin J."/>
            <person name="Barry A."/>
            <person name="Bayul T."/>
            <person name="Blitshsteyn B."/>
            <person name="Bloom T."/>
            <person name="Blye J."/>
            <person name="Boguslavskiy L."/>
            <person name="Borowsky M."/>
            <person name="Boukhgalter B."/>
            <person name="Brunache A."/>
            <person name="Butler J."/>
            <person name="Calixte N."/>
            <person name="Calvo S."/>
            <person name="Camarata J."/>
            <person name="Campo K."/>
            <person name="Chang J."/>
            <person name="Cheshatsang Y."/>
            <person name="Citroen M."/>
            <person name="Collymore A."/>
            <person name="Considine T."/>
            <person name="Cook A."/>
            <person name="Cooke P."/>
            <person name="Corum B."/>
            <person name="Cuomo C."/>
            <person name="David R."/>
            <person name="Dawoe T."/>
            <person name="Degray S."/>
            <person name="Dodge S."/>
            <person name="Dooley K."/>
            <person name="Dorje P."/>
            <person name="Dorjee K."/>
            <person name="Dorris L."/>
            <person name="Duffey N."/>
            <person name="Dupes A."/>
            <person name="Elkins T."/>
            <person name="Engels R."/>
            <person name="Erickson J."/>
            <person name="Farina A."/>
            <person name="Faro S."/>
            <person name="Ferreira P."/>
            <person name="Fischer H."/>
            <person name="Fitzgerald M."/>
            <person name="Foley K."/>
            <person name="Gage D."/>
            <person name="Galagan J."/>
            <person name="Gearin G."/>
            <person name="Gnerre S."/>
            <person name="Gnirke A."/>
            <person name="Goyette A."/>
            <person name="Graham J."/>
            <person name="Grandbois E."/>
            <person name="Gyaltsen K."/>
            <person name="Hafez N."/>
            <person name="Hagopian D."/>
            <person name="Hagos B."/>
            <person name="Hall J."/>
            <person name="Hatcher B."/>
            <person name="Heller A."/>
            <person name="Higgins H."/>
            <person name="Honan T."/>
            <person name="Horn A."/>
            <person name="Houde N."/>
            <person name="Hughes L."/>
            <person name="Hulme W."/>
            <person name="Husby E."/>
            <person name="Iliev I."/>
            <person name="Jaffe D."/>
            <person name="Jones C."/>
            <person name="Kamal M."/>
            <person name="Kamat A."/>
            <person name="Kamvysselis M."/>
            <person name="Karlsson E."/>
            <person name="Kells C."/>
            <person name="Kieu A."/>
            <person name="Kisner P."/>
            <person name="Kodira C."/>
            <person name="Kulbokas E."/>
            <person name="Labutti K."/>
            <person name="Lama D."/>
            <person name="Landers T."/>
            <person name="Leger J."/>
            <person name="Levine S."/>
            <person name="Lewis D."/>
            <person name="Lewis T."/>
            <person name="Lindblad-toh K."/>
            <person name="Liu X."/>
            <person name="Lokyitsang T."/>
            <person name="Lokyitsang Y."/>
            <person name="Lucien O."/>
            <person name="Lui A."/>
            <person name="Ma L.J."/>
            <person name="Mabbitt R."/>
            <person name="Macdonald J."/>
            <person name="Maclean C."/>
            <person name="Major J."/>
            <person name="Manning J."/>
            <person name="Marabella R."/>
            <person name="Maru K."/>
            <person name="Matthews C."/>
            <person name="Mauceli E."/>
            <person name="Mccarthy M."/>
            <person name="Mcdonough S."/>
            <person name="Mcghee T."/>
            <person name="Meldrim J."/>
            <person name="Meneus L."/>
            <person name="Mesirov J."/>
            <person name="Mihalev A."/>
            <person name="Mihova T."/>
            <person name="Mikkelsen T."/>
            <person name="Mlenga V."/>
            <person name="Moru K."/>
            <person name="Mozes J."/>
            <person name="Mulrain L."/>
            <person name="Munson G."/>
            <person name="Naylor J."/>
            <person name="Newes C."/>
            <person name="Nguyen C."/>
            <person name="Nguyen N."/>
            <person name="Nguyen T."/>
            <person name="Nicol R."/>
            <person name="Nielsen C."/>
            <person name="Nizzari M."/>
            <person name="Norbu C."/>
            <person name="Norbu N."/>
            <person name="O'donnell P."/>
            <person name="Okoawo O."/>
            <person name="O'leary S."/>
            <person name="Omotosho B."/>
            <person name="O'neill K."/>
            <person name="Osman S."/>
            <person name="Parker S."/>
            <person name="Perrin D."/>
            <person name="Phunkhang P."/>
            <person name="Piqani B."/>
            <person name="Purcell S."/>
            <person name="Rachupka T."/>
            <person name="Ramasamy U."/>
            <person name="Rameau R."/>
            <person name="Ray V."/>
            <person name="Raymond C."/>
            <person name="Retta R."/>
            <person name="Richardson S."/>
            <person name="Rise C."/>
            <person name="Rodriguez J."/>
            <person name="Rogers J."/>
            <person name="Rogov P."/>
            <person name="Rutman M."/>
            <person name="Schupbach R."/>
            <person name="Seaman C."/>
            <person name="Settipalli S."/>
            <person name="Sharpe T."/>
            <person name="Sheridan J."/>
            <person name="Sherpa N."/>
            <person name="Shi J."/>
            <person name="Smirnov S."/>
            <person name="Smith C."/>
            <person name="Sougnez C."/>
            <person name="Spencer B."/>
            <person name="Stalker J."/>
            <person name="Stange-thomann N."/>
            <person name="Stavropoulos S."/>
            <person name="Stetson K."/>
            <person name="Stone C."/>
            <person name="Stone S."/>
            <person name="Stubbs M."/>
            <person name="Talamas J."/>
            <person name="Tchuinga P."/>
            <person name="Tenzing P."/>
            <person name="Tesfaye S."/>
            <person name="Theodore J."/>
            <person name="Thoulutsang Y."/>
            <person name="Topham K."/>
            <person name="Towey S."/>
            <person name="Tsamla T."/>
            <person name="Tsomo N."/>
            <person name="Vallee D."/>
            <person name="Vassiliev H."/>
            <person name="Venkataraman V."/>
            <person name="Vinson J."/>
            <person name="Vo A."/>
            <person name="Wade C."/>
            <person name="Wang S."/>
            <person name="Wangchuk T."/>
            <person name="Wangdi T."/>
            <person name="Whittaker C."/>
            <person name="Wilkinson J."/>
            <person name="Wu Y."/>
            <person name="Wyman D."/>
            <person name="Yadav S."/>
            <person name="Yang S."/>
            <person name="Yang X."/>
            <person name="Yeager S."/>
            <person name="Yee E."/>
            <person name="Young G."/>
            <person name="Zainoun J."/>
            <person name="Zembeck L."/>
            <person name="Zimmer A."/>
            <person name="Zody M."/>
            <person name="Lander E."/>
        </authorList>
    </citation>
    <scope>NUCLEOTIDE SEQUENCE [LARGE SCALE GENOMIC DNA]</scope>
</reference>
<evidence type="ECO:0000259" key="2">
    <source>
        <dbReference type="SMART" id="SM00594"/>
    </source>
</evidence>
<dbReference type="eggNOG" id="KOG1363">
    <property type="taxonomic scope" value="Eukaryota"/>
</dbReference>
<dbReference type="SMART" id="SM00594">
    <property type="entry name" value="UAS"/>
    <property type="match status" value="1"/>
</dbReference>
<dbReference type="GO" id="GO:0036503">
    <property type="term" value="P:ERAD pathway"/>
    <property type="evidence" value="ECO:0007669"/>
    <property type="project" value="TreeGrafter"/>
</dbReference>
<protein>
    <recommendedName>
        <fullName evidence="2">UAS domain-containing protein</fullName>
    </recommendedName>
</protein>
<dbReference type="Ensembl" id="ENSCSAVT00000000567.1">
    <property type="protein sequence ID" value="ENSCSAVP00000000560.1"/>
    <property type="gene ID" value="ENSCSAVG00000000315.1"/>
</dbReference>
<evidence type="ECO:0000313" key="4">
    <source>
        <dbReference type="Proteomes" id="UP000007875"/>
    </source>
</evidence>
<reference evidence="3" key="2">
    <citation type="submission" date="2025-08" db="UniProtKB">
        <authorList>
            <consortium name="Ensembl"/>
        </authorList>
    </citation>
    <scope>IDENTIFICATION</scope>
</reference>
<dbReference type="PANTHER" id="PTHR23322">
    <property type="entry name" value="FAS-ASSOCIATED PROTEIN"/>
    <property type="match status" value="1"/>
</dbReference>
<proteinExistence type="predicted"/>
<accession>H2Y5G2</accession>
<keyword evidence="1" id="KW-1133">Transmembrane helix</keyword>
<dbReference type="GeneTree" id="ENSGT00940000168542"/>
<dbReference type="InParanoid" id="H2Y5G2"/>
<keyword evidence="4" id="KW-1185">Reference proteome</keyword>
<dbReference type="Gene3D" id="3.40.30.10">
    <property type="entry name" value="Glutaredoxin"/>
    <property type="match status" value="1"/>
</dbReference>
<dbReference type="HOGENOM" id="CLU_047924_0_0_1"/>
<dbReference type="FunCoup" id="H2Y5G2">
    <property type="interactions" value="731"/>
</dbReference>